<dbReference type="Proteomes" id="UP001141434">
    <property type="component" value="Unassembled WGS sequence"/>
</dbReference>
<proteinExistence type="predicted"/>
<comment type="caution">
    <text evidence="1">The sequence shown here is derived from an EMBL/GenBank/DDBJ whole genome shotgun (WGS) entry which is preliminary data.</text>
</comment>
<evidence type="ECO:0000313" key="1">
    <source>
        <dbReference type="EMBL" id="KAJ5084784.1"/>
    </source>
</evidence>
<evidence type="ECO:0000313" key="2">
    <source>
        <dbReference type="Proteomes" id="UP001141434"/>
    </source>
</evidence>
<accession>A0A9W9EN54</accession>
<sequence>MGVLNIVFRMYSLEKPWEIPHEKQESARKLSKTRKVEVFLRSAFDQPSTTGSFRSAFVPPSAASYFRLAFVQSAALWKESYFRLAFIPSAAVRRR</sequence>
<gene>
    <name evidence="1" type="ORF">NUU61_009363</name>
</gene>
<protein>
    <submittedName>
        <fullName evidence="1">Uncharacterized protein</fullName>
    </submittedName>
</protein>
<reference evidence="1" key="1">
    <citation type="submission" date="2022-11" db="EMBL/GenBank/DDBJ databases">
        <authorList>
            <person name="Petersen C."/>
        </authorList>
    </citation>
    <scope>NUCLEOTIDE SEQUENCE</scope>
    <source>
        <strain evidence="1">IBT 34128</strain>
    </source>
</reference>
<organism evidence="1 2">
    <name type="scientific">Penicillium alfredii</name>
    <dbReference type="NCBI Taxonomy" id="1506179"/>
    <lineage>
        <taxon>Eukaryota</taxon>
        <taxon>Fungi</taxon>
        <taxon>Dikarya</taxon>
        <taxon>Ascomycota</taxon>
        <taxon>Pezizomycotina</taxon>
        <taxon>Eurotiomycetes</taxon>
        <taxon>Eurotiomycetidae</taxon>
        <taxon>Eurotiales</taxon>
        <taxon>Aspergillaceae</taxon>
        <taxon>Penicillium</taxon>
    </lineage>
</organism>
<dbReference type="RefSeq" id="XP_056508181.1">
    <property type="nucleotide sequence ID" value="XM_056659888.1"/>
</dbReference>
<keyword evidence="2" id="KW-1185">Reference proteome</keyword>
<dbReference type="GeneID" id="81399057"/>
<name>A0A9W9EN54_9EURO</name>
<reference evidence="1" key="2">
    <citation type="journal article" date="2023" name="IMA Fungus">
        <title>Comparative genomic study of the Penicillium genus elucidates a diverse pangenome and 15 lateral gene transfer events.</title>
        <authorList>
            <person name="Petersen C."/>
            <person name="Sorensen T."/>
            <person name="Nielsen M.R."/>
            <person name="Sondergaard T.E."/>
            <person name="Sorensen J.L."/>
            <person name="Fitzpatrick D.A."/>
            <person name="Frisvad J.C."/>
            <person name="Nielsen K.L."/>
        </authorList>
    </citation>
    <scope>NUCLEOTIDE SEQUENCE</scope>
    <source>
        <strain evidence="1">IBT 34128</strain>
    </source>
</reference>
<dbReference type="EMBL" id="JAPMSZ010000011">
    <property type="protein sequence ID" value="KAJ5084784.1"/>
    <property type="molecule type" value="Genomic_DNA"/>
</dbReference>
<dbReference type="AlphaFoldDB" id="A0A9W9EN54"/>